<dbReference type="Gene3D" id="3.40.50.300">
    <property type="entry name" value="P-loop containing nucleotide triphosphate hydrolases"/>
    <property type="match status" value="1"/>
</dbReference>
<dbReference type="SMART" id="SM00175">
    <property type="entry name" value="RAB"/>
    <property type="match status" value="1"/>
</dbReference>
<gene>
    <name evidence="3" type="ORF">CcCBS67573_g01208</name>
</gene>
<dbReference type="STRING" id="246404.A0A507FRB0"/>
<dbReference type="AlphaFoldDB" id="A0A507FRB0"/>
<proteinExistence type="inferred from homology"/>
<dbReference type="SUPFAM" id="SSF52540">
    <property type="entry name" value="P-loop containing nucleoside triphosphate hydrolases"/>
    <property type="match status" value="1"/>
</dbReference>
<organism evidence="3 4">
    <name type="scientific">Chytriomyces confervae</name>
    <dbReference type="NCBI Taxonomy" id="246404"/>
    <lineage>
        <taxon>Eukaryota</taxon>
        <taxon>Fungi</taxon>
        <taxon>Fungi incertae sedis</taxon>
        <taxon>Chytridiomycota</taxon>
        <taxon>Chytridiomycota incertae sedis</taxon>
        <taxon>Chytridiomycetes</taxon>
        <taxon>Chytridiales</taxon>
        <taxon>Chytriomycetaceae</taxon>
        <taxon>Chytriomyces</taxon>
    </lineage>
</organism>
<reference evidence="3 4" key="1">
    <citation type="journal article" date="2019" name="Sci. Rep.">
        <title>Comparative genomics of chytrid fungi reveal insights into the obligate biotrophic and pathogenic lifestyle of Synchytrium endobioticum.</title>
        <authorList>
            <person name="van de Vossenberg B.T.L.H."/>
            <person name="Warris S."/>
            <person name="Nguyen H.D.T."/>
            <person name="van Gent-Pelzer M.P.E."/>
            <person name="Joly D.L."/>
            <person name="van de Geest H.C."/>
            <person name="Bonants P.J.M."/>
            <person name="Smith D.S."/>
            <person name="Levesque C.A."/>
            <person name="van der Lee T.A.J."/>
        </authorList>
    </citation>
    <scope>NUCLEOTIDE SEQUENCE [LARGE SCALE GENOMIC DNA]</scope>
    <source>
        <strain evidence="3 4">CBS 675.73</strain>
    </source>
</reference>
<evidence type="ECO:0000256" key="1">
    <source>
        <dbReference type="ARBA" id="ARBA00006270"/>
    </source>
</evidence>
<comment type="similarity">
    <text evidence="1">Belongs to the small GTPase superfamily. Rab family.</text>
</comment>
<dbReference type="Pfam" id="PF00071">
    <property type="entry name" value="Ras"/>
    <property type="match status" value="1"/>
</dbReference>
<keyword evidence="4" id="KW-1185">Reference proteome</keyword>
<dbReference type="SMART" id="SM00174">
    <property type="entry name" value="RHO"/>
    <property type="match status" value="1"/>
</dbReference>
<dbReference type="Proteomes" id="UP000320333">
    <property type="component" value="Unassembled WGS sequence"/>
</dbReference>
<dbReference type="PROSITE" id="PS51421">
    <property type="entry name" value="RAS"/>
    <property type="match status" value="1"/>
</dbReference>
<accession>A0A507FRB0</accession>
<evidence type="ECO:0000256" key="2">
    <source>
        <dbReference type="SAM" id="MobiDB-lite"/>
    </source>
</evidence>
<dbReference type="FunFam" id="3.40.50.300:FF:001447">
    <property type="entry name" value="Ras-related protein Rab-1B"/>
    <property type="match status" value="1"/>
</dbReference>
<protein>
    <recommendedName>
        <fullName evidence="5">Small monomeric GTPase</fullName>
    </recommendedName>
</protein>
<dbReference type="PANTHER" id="PTHR47979">
    <property type="entry name" value="DRAB11-RELATED"/>
    <property type="match status" value="1"/>
</dbReference>
<dbReference type="SMART" id="SM00173">
    <property type="entry name" value="RAS"/>
    <property type="match status" value="1"/>
</dbReference>
<evidence type="ECO:0008006" key="5">
    <source>
        <dbReference type="Google" id="ProtNLM"/>
    </source>
</evidence>
<feature type="compositionally biased region" description="Polar residues" evidence="2">
    <location>
        <begin position="168"/>
        <end position="186"/>
    </location>
</feature>
<dbReference type="NCBIfam" id="TIGR00231">
    <property type="entry name" value="small_GTP"/>
    <property type="match status" value="1"/>
</dbReference>
<dbReference type="OrthoDB" id="2108779at2759"/>
<name>A0A507FRB0_9FUNG</name>
<dbReference type="InterPro" id="IPR050209">
    <property type="entry name" value="Rab_GTPases_membrane_traffic"/>
</dbReference>
<dbReference type="InterPro" id="IPR001806">
    <property type="entry name" value="Small_GTPase"/>
</dbReference>
<dbReference type="EMBL" id="QEAP01000019">
    <property type="protein sequence ID" value="TPX77517.1"/>
    <property type="molecule type" value="Genomic_DNA"/>
</dbReference>
<dbReference type="GO" id="GO:0005525">
    <property type="term" value="F:GTP binding"/>
    <property type="evidence" value="ECO:0007669"/>
    <property type="project" value="InterPro"/>
</dbReference>
<dbReference type="InterPro" id="IPR027417">
    <property type="entry name" value="P-loop_NTPase"/>
</dbReference>
<dbReference type="GO" id="GO:0003924">
    <property type="term" value="F:GTPase activity"/>
    <property type="evidence" value="ECO:0007669"/>
    <property type="project" value="InterPro"/>
</dbReference>
<sequence>MTRFTKDQFDEYSKATIGVDSDFKILQIDGKVVRVNIWDTAGQERFRAINSAYFRGASGVLLVYDITSKNSFLNIKNWLAEARKYHDEDSDTRVMVIGNKSDLGEGEKSARKVKYEVGKQYADENGFMFLETSALNSDNVAAAFTAMCEEIYQLTTEREKKWAELNASDPSNESSKPAASSQQGAQNIIIRGPEEVTAAKHGQIPKNGRA</sequence>
<dbReference type="InterPro" id="IPR005225">
    <property type="entry name" value="Small_GTP-bd"/>
</dbReference>
<dbReference type="PROSITE" id="PS51419">
    <property type="entry name" value="RAB"/>
    <property type="match status" value="1"/>
</dbReference>
<feature type="region of interest" description="Disordered" evidence="2">
    <location>
        <begin position="164"/>
        <end position="210"/>
    </location>
</feature>
<evidence type="ECO:0000313" key="4">
    <source>
        <dbReference type="Proteomes" id="UP000320333"/>
    </source>
</evidence>
<evidence type="ECO:0000313" key="3">
    <source>
        <dbReference type="EMBL" id="TPX77517.1"/>
    </source>
</evidence>
<comment type="caution">
    <text evidence="3">The sequence shown here is derived from an EMBL/GenBank/DDBJ whole genome shotgun (WGS) entry which is preliminary data.</text>
</comment>
<dbReference type="PRINTS" id="PR00449">
    <property type="entry name" value="RASTRNSFRMNG"/>
</dbReference>